<evidence type="ECO:0000256" key="1">
    <source>
        <dbReference type="SAM" id="SignalP"/>
    </source>
</evidence>
<dbReference type="RefSeq" id="WP_379159535.1">
    <property type="nucleotide sequence ID" value="NZ_JBHSRJ010000009.1"/>
</dbReference>
<gene>
    <name evidence="2" type="ORF">ACFPYL_21920</name>
</gene>
<feature type="chain" id="PRO_5046203455" evidence="1">
    <location>
        <begin position="25"/>
        <end position="168"/>
    </location>
</feature>
<proteinExistence type="predicted"/>
<name>A0ABW1LQM5_9ACTN</name>
<keyword evidence="1" id="KW-0732">Signal</keyword>
<sequence>MIRPILVALVATAALLTPSPVAQASDHVLPTVTQPAGCTSGTVNLGQEAGVTWEIYGRQIDVPAEGVSLPYPGGFRDAIEAHGPGSLERVYYMQVDGVDESCYPPEYAGWISSLVDAVNSQLANVRAEARRSVALQRTVTGQKRTLDRQAKRIKTLTAQLRKCRTRGC</sequence>
<evidence type="ECO:0000313" key="3">
    <source>
        <dbReference type="Proteomes" id="UP001596135"/>
    </source>
</evidence>
<dbReference type="EMBL" id="JBHSRJ010000009">
    <property type="protein sequence ID" value="MFC6045756.1"/>
    <property type="molecule type" value="Genomic_DNA"/>
</dbReference>
<keyword evidence="3" id="KW-1185">Reference proteome</keyword>
<comment type="caution">
    <text evidence="2">The sequence shown here is derived from an EMBL/GenBank/DDBJ whole genome shotgun (WGS) entry which is preliminary data.</text>
</comment>
<dbReference type="Proteomes" id="UP001596135">
    <property type="component" value="Unassembled WGS sequence"/>
</dbReference>
<accession>A0ABW1LQM5</accession>
<evidence type="ECO:0000313" key="2">
    <source>
        <dbReference type="EMBL" id="MFC6045756.1"/>
    </source>
</evidence>
<feature type="signal peptide" evidence="1">
    <location>
        <begin position="1"/>
        <end position="24"/>
    </location>
</feature>
<reference evidence="3" key="1">
    <citation type="journal article" date="2019" name="Int. J. Syst. Evol. Microbiol.">
        <title>The Global Catalogue of Microorganisms (GCM) 10K type strain sequencing project: providing services to taxonomists for standard genome sequencing and annotation.</title>
        <authorList>
            <consortium name="The Broad Institute Genomics Platform"/>
            <consortium name="The Broad Institute Genome Sequencing Center for Infectious Disease"/>
            <person name="Wu L."/>
            <person name="Ma J."/>
        </authorList>
    </citation>
    <scope>NUCLEOTIDE SEQUENCE [LARGE SCALE GENOMIC DNA]</scope>
    <source>
        <strain evidence="3">CCUG 54522</strain>
    </source>
</reference>
<protein>
    <submittedName>
        <fullName evidence="2">Uncharacterized protein</fullName>
    </submittedName>
</protein>
<organism evidence="2 3">
    <name type="scientific">Nocardioides hankookensis</name>
    <dbReference type="NCBI Taxonomy" id="443157"/>
    <lineage>
        <taxon>Bacteria</taxon>
        <taxon>Bacillati</taxon>
        <taxon>Actinomycetota</taxon>
        <taxon>Actinomycetes</taxon>
        <taxon>Propionibacteriales</taxon>
        <taxon>Nocardioidaceae</taxon>
        <taxon>Nocardioides</taxon>
    </lineage>
</organism>